<dbReference type="Proteomes" id="UP000019254">
    <property type="component" value="Unassembled WGS sequence"/>
</dbReference>
<dbReference type="AlphaFoldDB" id="W7C300"/>
<evidence type="ECO:0000313" key="2">
    <source>
        <dbReference type="Proteomes" id="UP000019254"/>
    </source>
</evidence>
<accession>W7C300</accession>
<comment type="caution">
    <text evidence="1">The sequence shown here is derived from an EMBL/GenBank/DDBJ whole genome shotgun (WGS) entry which is preliminary data.</text>
</comment>
<evidence type="ECO:0000313" key="1">
    <source>
        <dbReference type="EMBL" id="EUJ31437.1"/>
    </source>
</evidence>
<dbReference type="EMBL" id="AODE01000011">
    <property type="protein sequence ID" value="EUJ31437.1"/>
    <property type="molecule type" value="Genomic_DNA"/>
</dbReference>
<gene>
    <name evidence="1" type="ORF">PCORN_05256</name>
</gene>
<reference evidence="1 2" key="1">
    <citation type="journal article" date="2014" name="Int. J. Syst. Evol. Microbiol.">
        <title>Listeria floridensis sp. nov., Listeria aquatica sp. nov., Listeria cornellensis sp. nov., Listeria riparia sp. nov. and Listeria grandensis sp. nov., from agricultural and natural environments.</title>
        <authorList>
            <person name="den Bakker H.C."/>
            <person name="Warchocki S."/>
            <person name="Wright E.M."/>
            <person name="Allred A.F."/>
            <person name="Ahlstrom C."/>
            <person name="Manuel C.S."/>
            <person name="Stasiewicz M.J."/>
            <person name="Burrell A."/>
            <person name="Roof S."/>
            <person name="Strawn L."/>
            <person name="Fortes E.D."/>
            <person name="Nightingale K.K."/>
            <person name="Kephart D."/>
            <person name="Wiedmann M."/>
        </authorList>
    </citation>
    <scope>NUCLEOTIDE SEQUENCE [LARGE SCALE GENOMIC DNA]</scope>
    <source>
        <strain evidence="2">FSL F6-969</strain>
    </source>
</reference>
<sequence length="24" mass="2562">MGNLQKVKLKEHVLLISALAGAVE</sequence>
<proteinExistence type="predicted"/>
<protein>
    <submittedName>
        <fullName evidence="1">Uncharacterized protein</fullName>
    </submittedName>
</protein>
<keyword evidence="2" id="KW-1185">Reference proteome</keyword>
<dbReference type="STRING" id="1265820.PCORN_05256"/>
<organism evidence="1 2">
    <name type="scientific">Listeria cornellensis FSL F6-0969</name>
    <dbReference type="NCBI Taxonomy" id="1265820"/>
    <lineage>
        <taxon>Bacteria</taxon>
        <taxon>Bacillati</taxon>
        <taxon>Bacillota</taxon>
        <taxon>Bacilli</taxon>
        <taxon>Bacillales</taxon>
        <taxon>Listeriaceae</taxon>
        <taxon>Listeria</taxon>
    </lineage>
</organism>
<name>W7C300_9LIST</name>